<dbReference type="GO" id="GO:0003677">
    <property type="term" value="F:DNA binding"/>
    <property type="evidence" value="ECO:0007669"/>
    <property type="project" value="InterPro"/>
</dbReference>
<accession>A0A915XHR6</accession>
<evidence type="ECO:0008006" key="4">
    <source>
        <dbReference type="Google" id="ProtNLM"/>
    </source>
</evidence>
<name>A0A915XHR6_9BACT</name>
<dbReference type="SUPFAM" id="SSF56349">
    <property type="entry name" value="DNA breaking-rejoining enzymes"/>
    <property type="match status" value="1"/>
</dbReference>
<protein>
    <recommendedName>
        <fullName evidence="4">Tyr recombinase domain-containing protein</fullName>
    </recommendedName>
</protein>
<dbReference type="Proteomes" id="UP001063350">
    <property type="component" value="Chromosome"/>
</dbReference>
<dbReference type="GO" id="GO:0015074">
    <property type="term" value="P:DNA integration"/>
    <property type="evidence" value="ECO:0007669"/>
    <property type="project" value="InterPro"/>
</dbReference>
<keyword evidence="1" id="KW-0233">DNA recombination</keyword>
<dbReference type="Gene3D" id="1.10.443.10">
    <property type="entry name" value="Intergrase catalytic core"/>
    <property type="match status" value="1"/>
</dbReference>
<organism evidence="2 3">
    <name type="scientific">Desulfolithobacter dissulfuricans</name>
    <dbReference type="NCBI Taxonomy" id="2795293"/>
    <lineage>
        <taxon>Bacteria</taxon>
        <taxon>Pseudomonadati</taxon>
        <taxon>Thermodesulfobacteriota</taxon>
        <taxon>Desulfobulbia</taxon>
        <taxon>Desulfobulbales</taxon>
        <taxon>Desulfobulbaceae</taxon>
        <taxon>Desulfolithobacter</taxon>
    </lineage>
</organism>
<sequence length="51" mass="6143">MRLMECVWLRIMDIDFAQKRIHIRGKGDKRRCTILAPLVIPEWQVHGERVK</sequence>
<dbReference type="EMBL" id="AP024233">
    <property type="protein sequence ID" value="BCO08974.1"/>
    <property type="molecule type" value="Genomic_DNA"/>
</dbReference>
<dbReference type="GO" id="GO:0006310">
    <property type="term" value="P:DNA recombination"/>
    <property type="evidence" value="ECO:0007669"/>
    <property type="project" value="UniProtKB-KW"/>
</dbReference>
<dbReference type="AlphaFoldDB" id="A0A915XHR6"/>
<keyword evidence="3" id="KW-1185">Reference proteome</keyword>
<evidence type="ECO:0000256" key="1">
    <source>
        <dbReference type="ARBA" id="ARBA00023172"/>
    </source>
</evidence>
<reference evidence="2" key="1">
    <citation type="submission" date="2020-12" db="EMBL/GenBank/DDBJ databases">
        <title>Desulfobium dissulfuricans gen. nov., sp. nov., a novel mesophilic, sulfate-reducing bacterium isolated from a deep-sea hydrothermal vent.</title>
        <authorList>
            <person name="Hashimoto Y."/>
            <person name="Tame A."/>
            <person name="Sawayama S."/>
            <person name="Miyazaki J."/>
            <person name="Takai K."/>
            <person name="Nakagawa S."/>
        </authorList>
    </citation>
    <scope>NUCLEOTIDE SEQUENCE</scope>
    <source>
        <strain evidence="2">GF1</strain>
    </source>
</reference>
<dbReference type="InterPro" id="IPR013762">
    <property type="entry name" value="Integrase-like_cat_sf"/>
</dbReference>
<evidence type="ECO:0000313" key="3">
    <source>
        <dbReference type="Proteomes" id="UP001063350"/>
    </source>
</evidence>
<gene>
    <name evidence="2" type="ORF">GF1_13500</name>
</gene>
<proteinExistence type="predicted"/>
<dbReference type="InterPro" id="IPR011010">
    <property type="entry name" value="DNA_brk_join_enz"/>
</dbReference>
<dbReference type="KEGG" id="ddu:GF1_13500"/>
<evidence type="ECO:0000313" key="2">
    <source>
        <dbReference type="EMBL" id="BCO08974.1"/>
    </source>
</evidence>